<dbReference type="InterPro" id="IPR004089">
    <property type="entry name" value="MCPsignal_dom"/>
</dbReference>
<protein>
    <submittedName>
        <fullName evidence="4">Methyl-accepting chemotaxis protein signaling domain protein</fullName>
    </submittedName>
</protein>
<evidence type="ECO:0000256" key="2">
    <source>
        <dbReference type="PROSITE-ProRule" id="PRU00284"/>
    </source>
</evidence>
<gene>
    <name evidence="4" type="ORF">LPTSP4_35610</name>
</gene>
<dbReference type="SMART" id="SM00283">
    <property type="entry name" value="MA"/>
    <property type="match status" value="1"/>
</dbReference>
<dbReference type="Gene3D" id="1.10.287.950">
    <property type="entry name" value="Methyl-accepting chemotaxis protein"/>
    <property type="match status" value="1"/>
</dbReference>
<organism evidence="4 5">
    <name type="scientific">Leptospira ryugenii</name>
    <dbReference type="NCBI Taxonomy" id="1917863"/>
    <lineage>
        <taxon>Bacteria</taxon>
        <taxon>Pseudomonadati</taxon>
        <taxon>Spirochaetota</taxon>
        <taxon>Spirochaetia</taxon>
        <taxon>Leptospirales</taxon>
        <taxon>Leptospiraceae</taxon>
        <taxon>Leptospira</taxon>
    </lineage>
</organism>
<evidence type="ECO:0000313" key="4">
    <source>
        <dbReference type="EMBL" id="GBF52023.1"/>
    </source>
</evidence>
<dbReference type="EMBL" id="BFBB01000009">
    <property type="protein sequence ID" value="GBF52023.1"/>
    <property type="molecule type" value="Genomic_DNA"/>
</dbReference>
<dbReference type="GO" id="GO:0016020">
    <property type="term" value="C:membrane"/>
    <property type="evidence" value="ECO:0007669"/>
    <property type="project" value="InterPro"/>
</dbReference>
<dbReference type="AlphaFoldDB" id="A0A2P2E569"/>
<keyword evidence="1 2" id="KW-0807">Transducer</keyword>
<dbReference type="SUPFAM" id="SSF58104">
    <property type="entry name" value="Methyl-accepting chemotaxis protein (MCP) signaling domain"/>
    <property type="match status" value="1"/>
</dbReference>
<dbReference type="Pfam" id="PF00015">
    <property type="entry name" value="MCPsignal"/>
    <property type="match status" value="1"/>
</dbReference>
<evidence type="ECO:0000256" key="1">
    <source>
        <dbReference type="ARBA" id="ARBA00023224"/>
    </source>
</evidence>
<keyword evidence="5" id="KW-1185">Reference proteome</keyword>
<dbReference type="Proteomes" id="UP000245133">
    <property type="component" value="Unassembled WGS sequence"/>
</dbReference>
<evidence type="ECO:0000313" key="5">
    <source>
        <dbReference type="Proteomes" id="UP000245133"/>
    </source>
</evidence>
<reference evidence="4 5" key="1">
    <citation type="submission" date="2018-02" db="EMBL/GenBank/DDBJ databases">
        <title>Novel Leptospira species isolated from soil and water in Japan.</title>
        <authorList>
            <person name="Nakao R."/>
            <person name="Masuzawa T."/>
        </authorList>
    </citation>
    <scope>NUCLEOTIDE SEQUENCE [LARGE SCALE GENOMIC DNA]</scope>
    <source>
        <strain evidence="4 5">YH101</strain>
    </source>
</reference>
<dbReference type="PROSITE" id="PS50111">
    <property type="entry name" value="CHEMOTAXIS_TRANSDUC_2"/>
    <property type="match status" value="1"/>
</dbReference>
<dbReference type="GO" id="GO:0007165">
    <property type="term" value="P:signal transduction"/>
    <property type="evidence" value="ECO:0007669"/>
    <property type="project" value="UniProtKB-KW"/>
</dbReference>
<dbReference type="PANTHER" id="PTHR32089">
    <property type="entry name" value="METHYL-ACCEPTING CHEMOTAXIS PROTEIN MCPB"/>
    <property type="match status" value="1"/>
</dbReference>
<name>A0A2P2E569_9LEPT</name>
<feature type="domain" description="Methyl-accepting transducer" evidence="3">
    <location>
        <begin position="40"/>
        <end position="304"/>
    </location>
</feature>
<evidence type="ECO:0000259" key="3">
    <source>
        <dbReference type="PROSITE" id="PS50111"/>
    </source>
</evidence>
<comment type="caution">
    <text evidence="4">The sequence shown here is derived from an EMBL/GenBank/DDBJ whole genome shotgun (WGS) entry which is preliminary data.</text>
</comment>
<dbReference type="PANTHER" id="PTHR32089:SF112">
    <property type="entry name" value="LYSOZYME-LIKE PROTEIN-RELATED"/>
    <property type="match status" value="1"/>
</dbReference>
<proteinExistence type="predicted"/>
<sequence>MGNFEVKLEYKKSDLLSDFFKIFERMIQAQSELIQHIKTSTNTLSQESKEMKQITMDFASNLQSQSAATEEVSASIEEISGVAVSIANIANENTESMSHLSDEVNSLANAIDQTAVSVQGTLKSIQNIIERAESGKKSLQSMTDAMENLSVSSAEISKTVEIIAKISEQVNMLALNASIEAARAGDAGRGFAVVADEVSKLAERTANAVKGIDALMKKNQSDVDLGKTRINATTSEIQEIIGSIEDISKNIEGVHNAVSTQKELKEVLLKEADYVKQRSEEIKNAIGEHKTATNEVMASVSSISQLSYNSSENSETLSENLAHIFETIDKLMGMVNLFKTIHIEEKSQSTNRDPKTHSLVFTSSIGDIYYVQSKSMIEVVWKPDYSDDAYQNILNKALEIIKQHNVSKWLADTRKIGLVSKQGQEWVNQEWFPIASNSSLRKMAVIVPDSALSAISIEDTTLSTGNVTLKSVPSMEAALQWLA</sequence>
<accession>A0A2P2E569</accession>